<feature type="signal peptide" evidence="1">
    <location>
        <begin position="1"/>
        <end position="22"/>
    </location>
</feature>
<dbReference type="EMBL" id="JABBYC010000006">
    <property type="protein sequence ID" value="MBL0885904.1"/>
    <property type="molecule type" value="Genomic_DNA"/>
</dbReference>
<dbReference type="SUPFAM" id="SSF53850">
    <property type="entry name" value="Periplasmic binding protein-like II"/>
    <property type="match status" value="1"/>
</dbReference>
<dbReference type="PROSITE" id="PS51257">
    <property type="entry name" value="PROKAR_LIPOPROTEIN"/>
    <property type="match status" value="1"/>
</dbReference>
<reference evidence="2 3" key="1">
    <citation type="journal article" date="2021" name="Arch. Microbiol.">
        <title>Myceligenerans indicum sp. nov., an actinobacterium isolated from mangrove sediment of Sundarbans, India.</title>
        <authorList>
            <person name="Asha K."/>
            <person name="Bhadury P."/>
        </authorList>
    </citation>
    <scope>NUCLEOTIDE SEQUENCE [LARGE SCALE GENOMIC DNA]</scope>
    <source>
        <strain evidence="2 3">I2</strain>
    </source>
</reference>
<evidence type="ECO:0000256" key="1">
    <source>
        <dbReference type="SAM" id="SignalP"/>
    </source>
</evidence>
<keyword evidence="1" id="KW-0732">Signal</keyword>
<accession>A0ABS1LID4</accession>
<feature type="chain" id="PRO_5045401776" evidence="1">
    <location>
        <begin position="23"/>
        <end position="100"/>
    </location>
</feature>
<name>A0ABS1LID4_9MICO</name>
<gene>
    <name evidence="2" type="ORF">HGK34_06380</name>
</gene>
<protein>
    <submittedName>
        <fullName evidence="2">Carbohydrate ABC transporter substrate-binding protein</fullName>
    </submittedName>
</protein>
<evidence type="ECO:0000313" key="3">
    <source>
        <dbReference type="Proteomes" id="UP000675409"/>
    </source>
</evidence>
<dbReference type="Gene3D" id="3.40.190.10">
    <property type="entry name" value="Periplasmic binding protein-like II"/>
    <property type="match status" value="1"/>
</dbReference>
<feature type="non-terminal residue" evidence="2">
    <location>
        <position position="100"/>
    </location>
</feature>
<comment type="caution">
    <text evidence="2">The sequence shown here is derived from an EMBL/GenBank/DDBJ whole genome shotgun (WGS) entry which is preliminary data.</text>
</comment>
<sequence>MRVNRKSAGVVASVAVLGMTLAACGGDSGDGGSTAGGGADQVEVFTWWAAGSEKAGLDALVGVFNEQHPDIEFVNGAVAGGAGSAAKDLLQTRLQAQDPP</sequence>
<evidence type="ECO:0000313" key="2">
    <source>
        <dbReference type="EMBL" id="MBL0885904.1"/>
    </source>
</evidence>
<organism evidence="2 3">
    <name type="scientific">Myceligenerans indicum</name>
    <dbReference type="NCBI Taxonomy" id="2593663"/>
    <lineage>
        <taxon>Bacteria</taxon>
        <taxon>Bacillati</taxon>
        <taxon>Actinomycetota</taxon>
        <taxon>Actinomycetes</taxon>
        <taxon>Micrococcales</taxon>
        <taxon>Promicromonosporaceae</taxon>
        <taxon>Myceligenerans</taxon>
    </lineage>
</organism>
<dbReference type="Proteomes" id="UP000675409">
    <property type="component" value="Unassembled WGS sequence"/>
</dbReference>
<keyword evidence="3" id="KW-1185">Reference proteome</keyword>
<proteinExistence type="predicted"/>